<evidence type="ECO:0000313" key="7">
    <source>
        <dbReference type="Proteomes" id="UP000293764"/>
    </source>
</evidence>
<dbReference type="InterPro" id="IPR010982">
    <property type="entry name" value="Lambda_DNA-bd_dom_sf"/>
</dbReference>
<dbReference type="CDD" id="cd01392">
    <property type="entry name" value="HTH_LacI"/>
    <property type="match status" value="1"/>
</dbReference>
<dbReference type="PANTHER" id="PTHR30146">
    <property type="entry name" value="LACI-RELATED TRANSCRIPTIONAL REPRESSOR"/>
    <property type="match status" value="1"/>
</dbReference>
<dbReference type="EMBL" id="SDWW01000022">
    <property type="protein sequence ID" value="RYV51075.1"/>
    <property type="molecule type" value="Genomic_DNA"/>
</dbReference>
<dbReference type="CDD" id="cd06279">
    <property type="entry name" value="PBP1_LacI-like"/>
    <property type="match status" value="1"/>
</dbReference>
<keyword evidence="7" id="KW-1185">Reference proteome</keyword>
<dbReference type="SUPFAM" id="SSF47413">
    <property type="entry name" value="lambda repressor-like DNA-binding domains"/>
    <property type="match status" value="1"/>
</dbReference>
<evidence type="ECO:0000256" key="2">
    <source>
        <dbReference type="ARBA" id="ARBA00023125"/>
    </source>
</evidence>
<dbReference type="Gene3D" id="1.10.260.40">
    <property type="entry name" value="lambda repressor-like DNA-binding domains"/>
    <property type="match status" value="1"/>
</dbReference>
<feature type="region of interest" description="Disordered" evidence="4">
    <location>
        <begin position="13"/>
        <end position="36"/>
    </location>
</feature>
<comment type="caution">
    <text evidence="6">The sequence shown here is derived from an EMBL/GenBank/DDBJ whole genome shotgun (WGS) entry which is preliminary data.</text>
</comment>
<gene>
    <name evidence="6" type="ORF">EUA98_10550</name>
</gene>
<evidence type="ECO:0000313" key="6">
    <source>
        <dbReference type="EMBL" id="RYV51075.1"/>
    </source>
</evidence>
<dbReference type="PROSITE" id="PS50932">
    <property type="entry name" value="HTH_LACI_2"/>
    <property type="match status" value="1"/>
</dbReference>
<dbReference type="InterPro" id="IPR046335">
    <property type="entry name" value="LacI/GalR-like_sensor"/>
</dbReference>
<dbReference type="OrthoDB" id="5171752at2"/>
<dbReference type="PANTHER" id="PTHR30146:SF138">
    <property type="entry name" value="TRANSCRIPTIONAL REGULATORY PROTEIN"/>
    <property type="match status" value="1"/>
</dbReference>
<proteinExistence type="predicted"/>
<name>A0A4Q5MZB3_9MICO</name>
<dbReference type="SUPFAM" id="SSF53822">
    <property type="entry name" value="Periplasmic binding protein-like I"/>
    <property type="match status" value="1"/>
</dbReference>
<feature type="domain" description="HTH lacI-type" evidence="5">
    <location>
        <begin position="37"/>
        <end position="92"/>
    </location>
</feature>
<dbReference type="SMART" id="SM00354">
    <property type="entry name" value="HTH_LACI"/>
    <property type="match status" value="1"/>
</dbReference>
<dbReference type="GO" id="GO:0003700">
    <property type="term" value="F:DNA-binding transcription factor activity"/>
    <property type="evidence" value="ECO:0007669"/>
    <property type="project" value="TreeGrafter"/>
</dbReference>
<feature type="region of interest" description="Disordered" evidence="4">
    <location>
        <begin position="187"/>
        <end position="207"/>
    </location>
</feature>
<evidence type="ECO:0000256" key="4">
    <source>
        <dbReference type="SAM" id="MobiDB-lite"/>
    </source>
</evidence>
<dbReference type="Pfam" id="PF13377">
    <property type="entry name" value="Peripla_BP_3"/>
    <property type="match status" value="1"/>
</dbReference>
<dbReference type="InterPro" id="IPR028082">
    <property type="entry name" value="Peripla_BP_I"/>
</dbReference>
<protein>
    <submittedName>
        <fullName evidence="6">LacI family DNA-binding transcriptional regulator</fullName>
    </submittedName>
</protein>
<dbReference type="Proteomes" id="UP000293764">
    <property type="component" value="Unassembled WGS sequence"/>
</dbReference>
<keyword evidence="1" id="KW-0805">Transcription regulation</keyword>
<keyword evidence="3" id="KW-0804">Transcription</keyword>
<sequence>MVASSVWVRWPRRQTQFPARPTRPPTRGDPPVSTGRPTLADVAVAAGVSVSTASLAFSGAGPIAAATRDRVLAAAADLAYPGPNPLGQQLRTGRSGIVGAIFGDRLRRSFRDPVSIQMLDGLAQSLGAHDIGILLIPSEAGDVPPLVAHAAMDAAVVVLCNGPDDAVVAALARRGIPVVLVEGDLGAPTERDGPAGRVPASHPTARVGIDDRRGTEALVRTLRALGHERFGVVALPFGHDRRLGEPDPARDPRSGYLATRRRLAGIADAGVVPEIVIETPASLVEHGRSAGHEILSRPDPPTAIIALSDLLASGVVLAARELGLRVPEDVSIAGFDGLDLPWLAPDVLTTVRQPLAEKGRQAGEAAIALIAGVPFPPVILPVQYEQGTTTAAPRAASHSNG</sequence>
<accession>A0A4Q5MZB3</accession>
<keyword evidence="2 6" id="KW-0238">DNA-binding</keyword>
<evidence type="ECO:0000259" key="5">
    <source>
        <dbReference type="PROSITE" id="PS50932"/>
    </source>
</evidence>
<dbReference type="AlphaFoldDB" id="A0A4Q5MZB3"/>
<evidence type="ECO:0000256" key="3">
    <source>
        <dbReference type="ARBA" id="ARBA00023163"/>
    </source>
</evidence>
<organism evidence="6 7">
    <name type="scientific">Pengzhenrongella frigida</name>
    <dbReference type="NCBI Taxonomy" id="1259133"/>
    <lineage>
        <taxon>Bacteria</taxon>
        <taxon>Bacillati</taxon>
        <taxon>Actinomycetota</taxon>
        <taxon>Actinomycetes</taxon>
        <taxon>Micrococcales</taxon>
        <taxon>Pengzhenrongella</taxon>
    </lineage>
</organism>
<evidence type="ECO:0000256" key="1">
    <source>
        <dbReference type="ARBA" id="ARBA00023015"/>
    </source>
</evidence>
<reference evidence="6 7" key="1">
    <citation type="submission" date="2019-01" db="EMBL/GenBank/DDBJ databases">
        <title>Novel species of Cellulomonas.</title>
        <authorList>
            <person name="Liu Q."/>
            <person name="Xin Y.-H."/>
        </authorList>
    </citation>
    <scope>NUCLEOTIDE SEQUENCE [LARGE SCALE GENOMIC DNA]</scope>
    <source>
        <strain evidence="6 7">HLT2-17</strain>
    </source>
</reference>
<dbReference type="InterPro" id="IPR000843">
    <property type="entry name" value="HTH_LacI"/>
</dbReference>
<dbReference type="Gene3D" id="3.40.50.2300">
    <property type="match status" value="2"/>
</dbReference>
<dbReference type="Pfam" id="PF00356">
    <property type="entry name" value="LacI"/>
    <property type="match status" value="1"/>
</dbReference>
<dbReference type="GO" id="GO:0000976">
    <property type="term" value="F:transcription cis-regulatory region binding"/>
    <property type="evidence" value="ECO:0007669"/>
    <property type="project" value="TreeGrafter"/>
</dbReference>